<keyword evidence="2 5" id="KW-0812">Transmembrane</keyword>
<organism evidence="7">
    <name type="scientific">metagenome</name>
    <dbReference type="NCBI Taxonomy" id="256318"/>
    <lineage>
        <taxon>unclassified sequences</taxon>
        <taxon>metagenomes</taxon>
    </lineage>
</organism>
<dbReference type="Pfam" id="PF06271">
    <property type="entry name" value="RDD"/>
    <property type="match status" value="1"/>
</dbReference>
<accession>A0A2P2C920</accession>
<sequence>MAQISDNEQSFRPIDAVAAPHGGRLIAFGVDLLVVLLIGVVIGGGWVRILVVFVGYHTALVWLTGQTIGKAVANIEVRRADGRRYERTAKGLPWALGRASIGYLVVDMLGLGVLVAAAPRNPTRRCLHDLVFGSRVILRGPTQWALPKVRTRLSDFAARREVAAQEVEDAHPDTRQLSKLWHWAITGALALEKVLDYTQHAITQVSSMFGGAGQAHAGGAVLSTKATAGVVVGTGVVTVGAVTALAIAVAPSDGGVIDSWTSSTSTRVTVVDKVGDRSYVGRAATRRTHDATGCLIRANQEVWRFSGSGPTFAGEVRWSQGRDGENCRFRWGRATFVFDDHDNDDLSDDTLGHCSTDPFDEGAGGEECREYHRS</sequence>
<evidence type="ECO:0000256" key="4">
    <source>
        <dbReference type="ARBA" id="ARBA00023136"/>
    </source>
</evidence>
<proteinExistence type="predicted"/>
<feature type="transmembrane region" description="Helical" evidence="5">
    <location>
        <begin position="25"/>
        <end position="47"/>
    </location>
</feature>
<dbReference type="GO" id="GO:0016020">
    <property type="term" value="C:membrane"/>
    <property type="evidence" value="ECO:0007669"/>
    <property type="project" value="UniProtKB-SubCell"/>
</dbReference>
<protein>
    <recommendedName>
        <fullName evidence="6">RDD domain-containing protein</fullName>
    </recommendedName>
</protein>
<keyword evidence="4 5" id="KW-0472">Membrane</keyword>
<evidence type="ECO:0000256" key="3">
    <source>
        <dbReference type="ARBA" id="ARBA00022989"/>
    </source>
</evidence>
<evidence type="ECO:0000256" key="5">
    <source>
        <dbReference type="SAM" id="Phobius"/>
    </source>
</evidence>
<dbReference type="InterPro" id="IPR010432">
    <property type="entry name" value="RDD"/>
</dbReference>
<evidence type="ECO:0000256" key="1">
    <source>
        <dbReference type="ARBA" id="ARBA00004141"/>
    </source>
</evidence>
<gene>
    <name evidence="7" type="ORF">NOCA2500002</name>
</gene>
<name>A0A2P2C920_9ZZZZ</name>
<feature type="transmembrane region" description="Helical" evidence="5">
    <location>
        <begin position="94"/>
        <end position="118"/>
    </location>
</feature>
<dbReference type="EMBL" id="CZKA01000046">
    <property type="protein sequence ID" value="CUR58504.1"/>
    <property type="molecule type" value="Genomic_DNA"/>
</dbReference>
<evidence type="ECO:0000313" key="7">
    <source>
        <dbReference type="EMBL" id="CUR58504.1"/>
    </source>
</evidence>
<evidence type="ECO:0000256" key="2">
    <source>
        <dbReference type="ARBA" id="ARBA00022692"/>
    </source>
</evidence>
<reference evidence="7" key="1">
    <citation type="submission" date="2015-08" db="EMBL/GenBank/DDBJ databases">
        <authorList>
            <person name="Babu N.S."/>
            <person name="Beckwith C.J."/>
            <person name="Beseler K.G."/>
            <person name="Brison A."/>
            <person name="Carone J.V."/>
            <person name="Caskin T.P."/>
            <person name="Diamond M."/>
            <person name="Durham M.E."/>
            <person name="Foxe J.M."/>
            <person name="Go M."/>
            <person name="Henderson B.A."/>
            <person name="Jones I.B."/>
            <person name="McGettigan J.A."/>
            <person name="Micheletti S.J."/>
            <person name="Nasrallah M.E."/>
            <person name="Ortiz D."/>
            <person name="Piller C.R."/>
            <person name="Privatt S.R."/>
            <person name="Schneider S.L."/>
            <person name="Sharp S."/>
            <person name="Smith T.C."/>
            <person name="Stanton J.D."/>
            <person name="Ullery H.E."/>
            <person name="Wilson R.J."/>
            <person name="Serrano M.G."/>
            <person name="Buck G."/>
            <person name="Lee V."/>
            <person name="Wang Y."/>
            <person name="Carvalho R."/>
            <person name="Voegtly L."/>
            <person name="Shi R."/>
            <person name="Duckworth R."/>
            <person name="Johnson A."/>
            <person name="Loviza R."/>
            <person name="Walstead R."/>
            <person name="Shah Z."/>
            <person name="Kiflezghi M."/>
            <person name="Wade K."/>
            <person name="Ball S.L."/>
            <person name="Bradley K.W."/>
            <person name="Asai D.J."/>
            <person name="Bowman C.A."/>
            <person name="Russell D.A."/>
            <person name="Pope W.H."/>
            <person name="Jacobs-Sera D."/>
            <person name="Hendrix R.W."/>
            <person name="Hatfull G.F."/>
        </authorList>
    </citation>
    <scope>NUCLEOTIDE SEQUENCE</scope>
</reference>
<keyword evidence="3 5" id="KW-1133">Transmembrane helix</keyword>
<evidence type="ECO:0000259" key="6">
    <source>
        <dbReference type="Pfam" id="PF06271"/>
    </source>
</evidence>
<feature type="domain" description="RDD" evidence="6">
    <location>
        <begin position="36"/>
        <end position="131"/>
    </location>
</feature>
<comment type="subcellular location">
    <subcellularLocation>
        <location evidence="1">Membrane</location>
        <topology evidence="1">Multi-pass membrane protein</topology>
    </subcellularLocation>
</comment>
<dbReference type="AlphaFoldDB" id="A0A2P2C920"/>